<evidence type="ECO:0000313" key="2">
    <source>
        <dbReference type="Proteomes" id="UP001642487"/>
    </source>
</evidence>
<dbReference type="EMBL" id="OZ021737">
    <property type="protein sequence ID" value="CAK9317741.1"/>
    <property type="molecule type" value="Genomic_DNA"/>
</dbReference>
<accession>A0ABP0YDW4</accession>
<name>A0ABP0YDW4_9ROSI</name>
<evidence type="ECO:0000313" key="1">
    <source>
        <dbReference type="EMBL" id="CAK9317741.1"/>
    </source>
</evidence>
<feature type="non-terminal residue" evidence="1">
    <location>
        <position position="1"/>
    </location>
</feature>
<dbReference type="Proteomes" id="UP001642487">
    <property type="component" value="Chromosome 3"/>
</dbReference>
<protein>
    <submittedName>
        <fullName evidence="1">Uncharacterized protein</fullName>
    </submittedName>
</protein>
<keyword evidence="2" id="KW-1185">Reference proteome</keyword>
<sequence>GCSLVSLAMTNCVSLDVPLNGCRKKLVHYELWISHICLIFFMTNSIGMEEGMGKSWLHLEDT</sequence>
<organism evidence="1 2">
    <name type="scientific">Citrullus colocynthis</name>
    <name type="common">colocynth</name>
    <dbReference type="NCBI Taxonomy" id="252529"/>
    <lineage>
        <taxon>Eukaryota</taxon>
        <taxon>Viridiplantae</taxon>
        <taxon>Streptophyta</taxon>
        <taxon>Embryophyta</taxon>
        <taxon>Tracheophyta</taxon>
        <taxon>Spermatophyta</taxon>
        <taxon>Magnoliopsida</taxon>
        <taxon>eudicotyledons</taxon>
        <taxon>Gunneridae</taxon>
        <taxon>Pentapetalae</taxon>
        <taxon>rosids</taxon>
        <taxon>fabids</taxon>
        <taxon>Cucurbitales</taxon>
        <taxon>Cucurbitaceae</taxon>
        <taxon>Benincaseae</taxon>
        <taxon>Citrullus</taxon>
    </lineage>
</organism>
<gene>
    <name evidence="1" type="ORF">CITCOLO1_LOCUS9657</name>
</gene>
<reference evidence="1 2" key="1">
    <citation type="submission" date="2024-03" db="EMBL/GenBank/DDBJ databases">
        <authorList>
            <person name="Gkanogiannis A."/>
            <person name="Becerra Lopez-Lavalle L."/>
        </authorList>
    </citation>
    <scope>NUCLEOTIDE SEQUENCE [LARGE SCALE GENOMIC DNA]</scope>
</reference>
<proteinExistence type="predicted"/>